<dbReference type="Pfam" id="PF13556">
    <property type="entry name" value="HTH_30"/>
    <property type="match status" value="1"/>
</dbReference>
<sequence length="385" mass="44461">MALTVHEALKLDALKRFKLVAGMNGLERKITRAGILDHEVGEQVRDTVQTGEFIFSNLLAIRDQPEKIVEFVKHLIDAQAACFAIKTIYFKEIPKDAIELAHKHRFPLFLFDETYVETIILEIDRAVNIQKHEQHIRLMIDQISGNNLNEFRIRKLAYEINRNFKKNCIVYFAREVMVHGVSDIPTFNPNDLIKFLGNSCLVVSYKNGYLIIVTYANEKNEYIKKVSQSALSLHGLLNDTYRLGISEVKNDLGALGRAIDESKYAYDFASLYDMNQANFSDMGIYQLLIPIMNDPWVYSFYKKMIDKLVNYDQDKGTNLLNTAIAYIENEGNIQKTSEKLFQHTNTVRYRIRKINEILNPSHIKGMTYETLAVAIRLHLIDKKLL</sequence>
<evidence type="ECO:0000259" key="2">
    <source>
        <dbReference type="Pfam" id="PF13556"/>
    </source>
</evidence>
<dbReference type="Pfam" id="PF07905">
    <property type="entry name" value="PucR"/>
    <property type="match status" value="1"/>
</dbReference>
<dbReference type="Proteomes" id="UP000190285">
    <property type="component" value="Unassembled WGS sequence"/>
</dbReference>
<dbReference type="OrthoDB" id="143422at2"/>
<dbReference type="InterPro" id="IPR051448">
    <property type="entry name" value="CdaR-like_regulators"/>
</dbReference>
<keyword evidence="4" id="KW-1185">Reference proteome</keyword>
<dbReference type="AlphaFoldDB" id="A0A1T5MVN1"/>
<dbReference type="Gene3D" id="1.10.10.2840">
    <property type="entry name" value="PucR C-terminal helix-turn-helix domain"/>
    <property type="match status" value="1"/>
</dbReference>
<gene>
    <name evidence="3" type="ORF">SAMN02194393_05452</name>
</gene>
<proteinExistence type="predicted"/>
<accession>A0A1T5MVN1</accession>
<feature type="domain" description="PucR C-terminal helix-turn-helix" evidence="2">
    <location>
        <begin position="319"/>
        <end position="376"/>
    </location>
</feature>
<dbReference type="STRING" id="36842.SAMN02194393_05452"/>
<dbReference type="InterPro" id="IPR012914">
    <property type="entry name" value="PucR_dom"/>
</dbReference>
<evidence type="ECO:0000313" key="4">
    <source>
        <dbReference type="Proteomes" id="UP000190285"/>
    </source>
</evidence>
<evidence type="ECO:0000259" key="1">
    <source>
        <dbReference type="Pfam" id="PF07905"/>
    </source>
</evidence>
<evidence type="ECO:0000313" key="3">
    <source>
        <dbReference type="EMBL" id="SKC92276.1"/>
    </source>
</evidence>
<name>A0A1T5MVN1_9FIRM</name>
<feature type="domain" description="Purine catabolism PurC-like" evidence="1">
    <location>
        <begin position="7"/>
        <end position="115"/>
    </location>
</feature>
<reference evidence="3 4" key="1">
    <citation type="submission" date="2017-02" db="EMBL/GenBank/DDBJ databases">
        <authorList>
            <person name="Peterson S.W."/>
        </authorList>
    </citation>
    <scope>NUCLEOTIDE SEQUENCE [LARGE SCALE GENOMIC DNA]</scope>
    <source>
        <strain evidence="3 4">M1</strain>
    </source>
</reference>
<dbReference type="PANTHER" id="PTHR33744">
    <property type="entry name" value="CARBOHYDRATE DIACID REGULATOR"/>
    <property type="match status" value="1"/>
</dbReference>
<organism evidence="3 4">
    <name type="scientific">Maledivibacter halophilus</name>
    <dbReference type="NCBI Taxonomy" id="36842"/>
    <lineage>
        <taxon>Bacteria</taxon>
        <taxon>Bacillati</taxon>
        <taxon>Bacillota</taxon>
        <taxon>Clostridia</taxon>
        <taxon>Peptostreptococcales</taxon>
        <taxon>Caminicellaceae</taxon>
        <taxon>Maledivibacter</taxon>
    </lineage>
</organism>
<dbReference type="InterPro" id="IPR025736">
    <property type="entry name" value="PucR_C-HTH_dom"/>
</dbReference>
<dbReference type="EMBL" id="FUZT01000028">
    <property type="protein sequence ID" value="SKC92276.1"/>
    <property type="molecule type" value="Genomic_DNA"/>
</dbReference>
<dbReference type="PANTHER" id="PTHR33744:SF1">
    <property type="entry name" value="DNA-BINDING TRANSCRIPTIONAL ACTIVATOR ADER"/>
    <property type="match status" value="1"/>
</dbReference>
<dbReference type="InterPro" id="IPR042070">
    <property type="entry name" value="PucR_C-HTH_sf"/>
</dbReference>
<protein>
    <submittedName>
        <fullName evidence="3">PucR C-terminal helix-turn-helix domain-containing protein</fullName>
    </submittedName>
</protein>
<dbReference type="RefSeq" id="WP_079496011.1">
    <property type="nucleotide sequence ID" value="NZ_FUZT01000028.1"/>
</dbReference>